<accession>A0A2T3A828</accession>
<evidence type="ECO:0000256" key="4">
    <source>
        <dbReference type="ARBA" id="ARBA00022454"/>
    </source>
</evidence>
<evidence type="ECO:0000256" key="9">
    <source>
        <dbReference type="ARBA" id="ARBA00023172"/>
    </source>
</evidence>
<dbReference type="GO" id="GO:0005634">
    <property type="term" value="C:nucleus"/>
    <property type="evidence" value="ECO:0007669"/>
    <property type="project" value="UniProtKB-SubCell"/>
</dbReference>
<dbReference type="GO" id="GO:0003697">
    <property type="term" value="F:single-stranded DNA binding"/>
    <property type="evidence" value="ECO:0007669"/>
    <property type="project" value="TreeGrafter"/>
</dbReference>
<evidence type="ECO:0000259" key="14">
    <source>
        <dbReference type="Pfam" id="PF02463"/>
    </source>
</evidence>
<dbReference type="GO" id="GO:0005524">
    <property type="term" value="F:ATP binding"/>
    <property type="evidence" value="ECO:0007669"/>
    <property type="project" value="UniProtKB-KW"/>
</dbReference>
<keyword evidence="16" id="KW-1185">Reference proteome</keyword>
<dbReference type="EMBL" id="KZ678442">
    <property type="protein sequence ID" value="PSR85483.1"/>
    <property type="molecule type" value="Genomic_DNA"/>
</dbReference>
<feature type="region of interest" description="Disordered" evidence="13">
    <location>
        <begin position="785"/>
        <end position="806"/>
    </location>
</feature>
<dbReference type="OrthoDB" id="10072614at2759"/>
<comment type="subcellular location">
    <subcellularLocation>
        <location evidence="2">Chromosome</location>
    </subcellularLocation>
    <subcellularLocation>
        <location evidence="1">Nucleus</location>
    </subcellularLocation>
</comment>
<feature type="compositionally biased region" description="Basic and acidic residues" evidence="13">
    <location>
        <begin position="11"/>
        <end position="20"/>
    </location>
</feature>
<feature type="region of interest" description="Disordered" evidence="13">
    <location>
        <begin position="737"/>
        <end position="758"/>
    </location>
</feature>
<evidence type="ECO:0000256" key="13">
    <source>
        <dbReference type="SAM" id="MobiDB-lite"/>
    </source>
</evidence>
<dbReference type="AlphaFoldDB" id="A0A2T3A828"/>
<feature type="coiled-coil region" evidence="12">
    <location>
        <begin position="464"/>
        <end position="513"/>
    </location>
</feature>
<feature type="region of interest" description="Disordered" evidence="13">
    <location>
        <begin position="1"/>
        <end position="72"/>
    </location>
</feature>
<dbReference type="InterPro" id="IPR003395">
    <property type="entry name" value="RecF/RecN/SMC_N"/>
</dbReference>
<comment type="similarity">
    <text evidence="3">Belongs to the SMC family. SMC6 subfamily.</text>
</comment>
<keyword evidence="5" id="KW-0547">Nucleotide-binding</keyword>
<evidence type="ECO:0000256" key="2">
    <source>
        <dbReference type="ARBA" id="ARBA00004286"/>
    </source>
</evidence>
<evidence type="ECO:0000313" key="15">
    <source>
        <dbReference type="EMBL" id="PSR85483.1"/>
    </source>
</evidence>
<dbReference type="PANTHER" id="PTHR19306">
    <property type="entry name" value="STRUCTURAL MAINTENANCE OF CHROMOSOMES 5,6 SMC5, SMC6"/>
    <property type="match status" value="1"/>
</dbReference>
<sequence>MPTRTINNLGDDARKRRRQDDDSDSEEESEVDVRGQQRKRARIAAGKRPARAADSQDETPESSNGEDDDQDADADMQNTLRYKDAAATQYELMRDAGFKHLEYADEDDRRATQRLQAKDIERQSSRKGITNRASENGILLSIHCVNFMCHSSLNIELGPLLNFIVGENGSGKSAVLTAITLCLGGKASSTNRGGSLKAFIKEGQHEARLIVKIKNEGDDAYQRELYGDFIQVERRFNRSGTSSFRILSAGGKIITKKKQDVDDIVEYYCLQVDNPLNVLSQDNARQFLNQATAKQKYKFFLQGVQLQQLDDDYRVIEEYLNSNENKEGDLETRVKICKQDYDRAKKDYSLYMESEDMRAQHLLQRQKLAWCQVEQQERAAAENAQKTVEWDGRVAEARRLISEKGQELAKLDQQIEQAEEEVRGINESHSALSTRVEEATRKYTEARAGLSKLHTDEGTARSQLDSIAKSVEDYERRVKAEEERLQAANGEIMTRKRQEKQDAQEKKQLLNTAIIDRENQIPALNANIDKGLKELGTIEQQITQKKAEVAAILTRIRELEQGQGSLYDGYERQMPQLLRMIAADNGFVEQPVGPMGAHIKVLKPFWTPMLERMIGEQLNGFVVTNKSDQQRLKDMMNRLRIYRSPIIIGNSTPIDTSRSEPDENFDTVLRILNVDNPLILNQLIINQRIEKTILIQDQNEANDIMINSAPPRNVLSCYHAFARRHNWFVRITATASGASSVPQGPAEGKPRLQSDSMQETSVQKASLGQIRELLKELQLQKAAQQQTVDSGRKQVQEITKTNNQDRQRMRDIQVEIDDIAAELDAFEGADGRLSGLLEDLDKARETFDLCGSQYGQAQLSKSKQSEVCQKLRDELRSEKRKQEEFEPQLKKAQSKSKRLGDLRHIALQEKNEAHEQEALAAAQKKRYERKQEGLQSTVAEWIRQSEQICPRIHLAENETYDTIAKRLESLERTLKERERRRGMTDEQVRRRLIESKEALEELQTAFNQVQLENRALKKSMVYRLKKWRLFQRYISSNSRANFMYLLSERDFRGKLLLDHENHTLEVQVEPDKTRKNAAARNTKTLSGGEKSFSSICLLLAIWEAMGSPLRCLDEFDVFMDNVNRAISTNMLISAARNSVGRQYILITPNAIEGRANLDKDVQIIRMRDPRQKGLDDFVTAS</sequence>
<dbReference type="PANTHER" id="PTHR19306:SF6">
    <property type="entry name" value="STRUCTURAL MAINTENANCE OF CHROMOSOMES PROTEIN 6"/>
    <property type="match status" value="1"/>
</dbReference>
<feature type="compositionally biased region" description="Acidic residues" evidence="13">
    <location>
        <begin position="21"/>
        <end position="30"/>
    </location>
</feature>
<dbReference type="Pfam" id="PF02463">
    <property type="entry name" value="SMC_N"/>
    <property type="match status" value="1"/>
</dbReference>
<evidence type="ECO:0000256" key="6">
    <source>
        <dbReference type="ARBA" id="ARBA00022763"/>
    </source>
</evidence>
<dbReference type="FunCoup" id="A0A2T3A828">
    <property type="interactions" value="775"/>
</dbReference>
<evidence type="ECO:0000256" key="3">
    <source>
        <dbReference type="ARBA" id="ARBA00006793"/>
    </source>
</evidence>
<evidence type="ECO:0000313" key="16">
    <source>
        <dbReference type="Proteomes" id="UP000241462"/>
    </source>
</evidence>
<dbReference type="Gene3D" id="3.40.50.300">
    <property type="entry name" value="P-loop containing nucleotide triphosphate hydrolases"/>
    <property type="match status" value="2"/>
</dbReference>
<feature type="domain" description="RecF/RecN/SMC N-terminal" evidence="14">
    <location>
        <begin position="150"/>
        <end position="1147"/>
    </location>
</feature>
<dbReference type="GO" id="GO:0035861">
    <property type="term" value="C:site of double-strand break"/>
    <property type="evidence" value="ECO:0007669"/>
    <property type="project" value="TreeGrafter"/>
</dbReference>
<feature type="region of interest" description="Disordered" evidence="13">
    <location>
        <begin position="876"/>
        <end position="897"/>
    </location>
</feature>
<evidence type="ECO:0000256" key="7">
    <source>
        <dbReference type="ARBA" id="ARBA00022840"/>
    </source>
</evidence>
<dbReference type="Proteomes" id="UP000241462">
    <property type="component" value="Unassembled WGS sequence"/>
</dbReference>
<keyword evidence="7" id="KW-0067">ATP-binding</keyword>
<evidence type="ECO:0000256" key="11">
    <source>
        <dbReference type="ARBA" id="ARBA00023242"/>
    </source>
</evidence>
<evidence type="ECO:0000256" key="5">
    <source>
        <dbReference type="ARBA" id="ARBA00022741"/>
    </source>
</evidence>
<feature type="coiled-coil region" evidence="12">
    <location>
        <begin position="394"/>
        <end position="435"/>
    </location>
</feature>
<dbReference type="GO" id="GO:0000724">
    <property type="term" value="P:double-strand break repair via homologous recombination"/>
    <property type="evidence" value="ECO:0007669"/>
    <property type="project" value="TreeGrafter"/>
</dbReference>
<keyword evidence="11" id="KW-0539">Nucleus</keyword>
<dbReference type="GO" id="GO:0003684">
    <property type="term" value="F:damaged DNA binding"/>
    <property type="evidence" value="ECO:0007669"/>
    <property type="project" value="TreeGrafter"/>
</dbReference>
<gene>
    <name evidence="15" type="ORF">BD289DRAFT_434019</name>
</gene>
<dbReference type="STRING" id="2025994.A0A2T3A828"/>
<keyword evidence="9" id="KW-0233">DNA recombination</keyword>
<evidence type="ECO:0000256" key="1">
    <source>
        <dbReference type="ARBA" id="ARBA00004123"/>
    </source>
</evidence>
<evidence type="ECO:0000256" key="8">
    <source>
        <dbReference type="ARBA" id="ARBA00023054"/>
    </source>
</evidence>
<dbReference type="SUPFAM" id="SSF52540">
    <property type="entry name" value="P-loop containing nucleoside triphosphate hydrolases"/>
    <property type="match status" value="1"/>
</dbReference>
<proteinExistence type="inferred from homology"/>
<feature type="compositionally biased region" description="Basic and acidic residues" evidence="13">
    <location>
        <begin position="876"/>
        <end position="889"/>
    </location>
</feature>
<keyword evidence="8 12" id="KW-0175">Coiled coil</keyword>
<keyword evidence="4" id="KW-0158">Chromosome</keyword>
<keyword evidence="6" id="KW-0227">DNA damage</keyword>
<feature type="coiled-coil region" evidence="12">
    <location>
        <begin position="924"/>
        <end position="1019"/>
    </location>
</feature>
<keyword evidence="10" id="KW-0234">DNA repair</keyword>
<dbReference type="InterPro" id="IPR027417">
    <property type="entry name" value="P-loop_NTPase"/>
</dbReference>
<dbReference type="InParanoid" id="A0A2T3A828"/>
<feature type="compositionally biased region" description="Acidic residues" evidence="13">
    <location>
        <begin position="55"/>
        <end position="72"/>
    </location>
</feature>
<protein>
    <submittedName>
        <fullName evidence="15">RecF/RecN/SMC N terminal domain-containing protein</fullName>
    </submittedName>
</protein>
<evidence type="ECO:0000256" key="10">
    <source>
        <dbReference type="ARBA" id="ARBA00023204"/>
    </source>
</evidence>
<dbReference type="GO" id="GO:0030915">
    <property type="term" value="C:Smc5-Smc6 complex"/>
    <property type="evidence" value="ECO:0007669"/>
    <property type="project" value="TreeGrafter"/>
</dbReference>
<organism evidence="15 16">
    <name type="scientific">Coniella lustricola</name>
    <dbReference type="NCBI Taxonomy" id="2025994"/>
    <lineage>
        <taxon>Eukaryota</taxon>
        <taxon>Fungi</taxon>
        <taxon>Dikarya</taxon>
        <taxon>Ascomycota</taxon>
        <taxon>Pezizomycotina</taxon>
        <taxon>Sordariomycetes</taxon>
        <taxon>Sordariomycetidae</taxon>
        <taxon>Diaporthales</taxon>
        <taxon>Schizoparmaceae</taxon>
        <taxon>Coniella</taxon>
    </lineage>
</organism>
<name>A0A2T3A828_9PEZI</name>
<reference evidence="15 16" key="1">
    <citation type="journal article" date="2018" name="Mycol. Prog.">
        <title>Coniella lustricola, a new species from submerged detritus.</title>
        <authorList>
            <person name="Raudabaugh D.B."/>
            <person name="Iturriaga T."/>
            <person name="Carver A."/>
            <person name="Mondo S."/>
            <person name="Pangilinan J."/>
            <person name="Lipzen A."/>
            <person name="He G."/>
            <person name="Amirebrahimi M."/>
            <person name="Grigoriev I.V."/>
            <person name="Miller A.N."/>
        </authorList>
    </citation>
    <scope>NUCLEOTIDE SEQUENCE [LARGE SCALE GENOMIC DNA]</scope>
    <source>
        <strain evidence="15 16">B22-T-1</strain>
    </source>
</reference>
<evidence type="ECO:0000256" key="12">
    <source>
        <dbReference type="SAM" id="Coils"/>
    </source>
</evidence>